<sequence>MAPPTTAPLPLAPDRAALSNRIAMALGAHSSVLKSMNLSGGRRTATATATANPHDDDDAKAAGDADMWRAAPANEGVGYVAESSGGAQKDSKRQDKVLRGRLLGKRRTEGRNIRGRWEESESEEDVGRSALGKRKRAKKVQQDEPAATAGGLEVQQDNGEEKDEAAQEKEPGAAVPDVVILQEGSAAQGKKDESTTEQTKKKKKKKNKKKKQENET</sequence>
<proteinExistence type="predicted"/>
<evidence type="ECO:0000256" key="1">
    <source>
        <dbReference type="SAM" id="MobiDB-lite"/>
    </source>
</evidence>
<feature type="compositionally biased region" description="Basic and acidic residues" evidence="1">
    <location>
        <begin position="89"/>
        <end position="98"/>
    </location>
</feature>
<name>A0A084QSZ2_STAC4</name>
<dbReference type="OMA" id="ADFNAIY"/>
<dbReference type="Proteomes" id="UP000028524">
    <property type="component" value="Unassembled WGS sequence"/>
</dbReference>
<keyword evidence="3" id="KW-1185">Reference proteome</keyword>
<feature type="compositionally biased region" description="Basic and acidic residues" evidence="1">
    <location>
        <begin position="53"/>
        <end position="67"/>
    </location>
</feature>
<gene>
    <name evidence="2" type="ORF">S40285_02995</name>
</gene>
<feature type="compositionally biased region" description="Basic and acidic residues" evidence="1">
    <location>
        <begin position="106"/>
        <end position="119"/>
    </location>
</feature>
<dbReference type="HOGENOM" id="CLU_096562_0_0_1"/>
<evidence type="ECO:0000313" key="3">
    <source>
        <dbReference type="Proteomes" id="UP000028524"/>
    </source>
</evidence>
<dbReference type="AlphaFoldDB" id="A0A084QSZ2"/>
<evidence type="ECO:0000313" key="2">
    <source>
        <dbReference type="EMBL" id="KFA67077.1"/>
    </source>
</evidence>
<feature type="compositionally biased region" description="Basic residues" evidence="1">
    <location>
        <begin position="200"/>
        <end position="216"/>
    </location>
</feature>
<dbReference type="InParanoid" id="A0A084QSZ2"/>
<feature type="region of interest" description="Disordered" evidence="1">
    <location>
        <begin position="38"/>
        <end position="216"/>
    </location>
</feature>
<reference evidence="2 3" key="1">
    <citation type="journal article" date="2014" name="BMC Genomics">
        <title>Comparative genome sequencing reveals chemotype-specific gene clusters in the toxigenic black mold Stachybotrys.</title>
        <authorList>
            <person name="Semeiks J."/>
            <person name="Borek D."/>
            <person name="Otwinowski Z."/>
            <person name="Grishin N.V."/>
        </authorList>
    </citation>
    <scope>NUCLEOTIDE SEQUENCE [LARGE SCALE GENOMIC DNA]</scope>
    <source>
        <strain evidence="2 3">IBT 40285</strain>
    </source>
</reference>
<protein>
    <submittedName>
        <fullName evidence="2">Uncharacterized protein</fullName>
    </submittedName>
</protein>
<dbReference type="EMBL" id="KL660255">
    <property type="protein sequence ID" value="KFA67077.1"/>
    <property type="molecule type" value="Genomic_DNA"/>
</dbReference>
<organism evidence="2 3">
    <name type="scientific">Stachybotrys chlorohalonatus (strain IBT 40285)</name>
    <dbReference type="NCBI Taxonomy" id="1283841"/>
    <lineage>
        <taxon>Eukaryota</taxon>
        <taxon>Fungi</taxon>
        <taxon>Dikarya</taxon>
        <taxon>Ascomycota</taxon>
        <taxon>Pezizomycotina</taxon>
        <taxon>Sordariomycetes</taxon>
        <taxon>Hypocreomycetidae</taxon>
        <taxon>Hypocreales</taxon>
        <taxon>Stachybotryaceae</taxon>
        <taxon>Stachybotrys</taxon>
    </lineage>
</organism>
<dbReference type="OrthoDB" id="4961474at2759"/>
<accession>A0A084QSZ2</accession>